<evidence type="ECO:0008006" key="3">
    <source>
        <dbReference type="Google" id="ProtNLM"/>
    </source>
</evidence>
<gene>
    <name evidence="2" type="ORF">ENS31_15120</name>
</gene>
<reference evidence="2" key="1">
    <citation type="journal article" date="2020" name="mSystems">
        <title>Genome- and Community-Level Interaction Insights into Carbon Utilization and Element Cycling Functions of Hydrothermarchaeota in Hydrothermal Sediment.</title>
        <authorList>
            <person name="Zhou Z."/>
            <person name="Liu Y."/>
            <person name="Xu W."/>
            <person name="Pan J."/>
            <person name="Luo Z.H."/>
            <person name="Li M."/>
        </authorList>
    </citation>
    <scope>NUCLEOTIDE SEQUENCE [LARGE SCALE GENOMIC DNA]</scope>
    <source>
        <strain evidence="2">SpSt-479</strain>
    </source>
</reference>
<evidence type="ECO:0000313" key="2">
    <source>
        <dbReference type="EMBL" id="HFI92847.1"/>
    </source>
</evidence>
<sequence length="374" mass="43086">MLILKNKSFNKILFPISLPTIVFLTFAILFYDKTFAQVESKLFLEKALITDIKQLDNEIWVATYGQGIYQFSLKDNKWTNYSSKTSDVNNDLFHCVAVNKDFIWGGGNEGLFIYNRKTKKWTLKKFSDGGEFGNWIRALHIDYKNNKLWIGRFRNITLYDLKTNTYKEYNREVGGNAKANNINCISAEADSALWFGAESGVHKLNLKVKDENLAWEYFTNKGRWFKGEGISVSVSDILFMKNSIWFGTDEFISKEQPQYNVGGIYIFDRKLNWERIGKANGLGGNGIYSLEKVGNYIFTGVYEFRLQDKSEYGKGLFVINRLNKKVIPVDLNQIDISTSTIRKIHFDGNFLWLGTDNGLVRIKISNPLGKWGVR</sequence>
<keyword evidence="1" id="KW-1133">Transmembrane helix</keyword>
<dbReference type="EMBL" id="DSUJ01000012">
    <property type="protein sequence ID" value="HFI92847.1"/>
    <property type="molecule type" value="Genomic_DNA"/>
</dbReference>
<proteinExistence type="predicted"/>
<evidence type="ECO:0000256" key="1">
    <source>
        <dbReference type="SAM" id="Phobius"/>
    </source>
</evidence>
<keyword evidence="1" id="KW-0472">Membrane</keyword>
<dbReference type="InterPro" id="IPR011047">
    <property type="entry name" value="Quinoprotein_ADH-like_sf"/>
</dbReference>
<organism evidence="2">
    <name type="scientific">Ignavibacterium album</name>
    <dbReference type="NCBI Taxonomy" id="591197"/>
    <lineage>
        <taxon>Bacteria</taxon>
        <taxon>Pseudomonadati</taxon>
        <taxon>Ignavibacteriota</taxon>
        <taxon>Ignavibacteria</taxon>
        <taxon>Ignavibacteriales</taxon>
        <taxon>Ignavibacteriaceae</taxon>
        <taxon>Ignavibacterium</taxon>
    </lineage>
</organism>
<name>A0A7V2ZMW9_9BACT</name>
<dbReference type="SUPFAM" id="SSF50998">
    <property type="entry name" value="Quinoprotein alcohol dehydrogenase-like"/>
    <property type="match status" value="1"/>
</dbReference>
<keyword evidence="1" id="KW-0812">Transmembrane</keyword>
<dbReference type="AlphaFoldDB" id="A0A7V2ZMW9"/>
<feature type="transmembrane region" description="Helical" evidence="1">
    <location>
        <begin position="12"/>
        <end position="31"/>
    </location>
</feature>
<comment type="caution">
    <text evidence="2">The sequence shown here is derived from an EMBL/GenBank/DDBJ whole genome shotgun (WGS) entry which is preliminary data.</text>
</comment>
<dbReference type="InterPro" id="IPR015943">
    <property type="entry name" value="WD40/YVTN_repeat-like_dom_sf"/>
</dbReference>
<dbReference type="Gene3D" id="2.130.10.10">
    <property type="entry name" value="YVTN repeat-like/Quinoprotein amine dehydrogenase"/>
    <property type="match status" value="2"/>
</dbReference>
<protein>
    <recommendedName>
        <fullName evidence="3">Periplasmic ligand-binding sensor domain protein</fullName>
    </recommendedName>
</protein>
<accession>A0A7V2ZMW9</accession>